<organism evidence="2 3">
    <name type="scientific">Pseudozyma flocculosa</name>
    <dbReference type="NCBI Taxonomy" id="84751"/>
    <lineage>
        <taxon>Eukaryota</taxon>
        <taxon>Fungi</taxon>
        <taxon>Dikarya</taxon>
        <taxon>Basidiomycota</taxon>
        <taxon>Ustilaginomycotina</taxon>
        <taxon>Ustilaginomycetes</taxon>
        <taxon>Ustilaginales</taxon>
        <taxon>Ustilaginaceae</taxon>
        <taxon>Pseudozyma</taxon>
    </lineage>
</organism>
<evidence type="ECO:0000256" key="1">
    <source>
        <dbReference type="SAM" id="MobiDB-lite"/>
    </source>
</evidence>
<accession>A0A5C3FAI2</accession>
<dbReference type="AlphaFoldDB" id="A0A5C3FAI2"/>
<reference evidence="2 3" key="1">
    <citation type="submission" date="2018-03" db="EMBL/GenBank/DDBJ databases">
        <authorList>
            <person name="Guldener U."/>
        </authorList>
    </citation>
    <scope>NUCLEOTIDE SEQUENCE [LARGE SCALE GENOMIC DNA]</scope>
    <source>
        <strain evidence="2 3">DAOM196992</strain>
    </source>
</reference>
<sequence>MRTWLADGVDRGVRVLVVATEAAAVEIRKRVKSRPREAAGGGGGGGGRRPGGGGGWRGGRGKGAKPLERWSLSYNSCTEASLELEPSGTTHAVHTGLAAHRESSRRRPGSQAASRQARLDNLAGGPVQRRRRNLPRRRPAGQARAGQGWADQITLASCRVLAGQGAERRGQSEASEARRTRRIAGSVPIGLGRAQLLPKWPRRSRKPHRQPSRPRPLPLLRQAQPNPPPSAGRPGKPTTFWRA</sequence>
<feature type="region of interest" description="Disordered" evidence="1">
    <location>
        <begin position="31"/>
        <end position="65"/>
    </location>
</feature>
<evidence type="ECO:0000313" key="3">
    <source>
        <dbReference type="Proteomes" id="UP000323386"/>
    </source>
</evidence>
<dbReference type="EMBL" id="OOIP01000027">
    <property type="protein sequence ID" value="SPO41468.1"/>
    <property type="molecule type" value="Genomic_DNA"/>
</dbReference>
<evidence type="ECO:0000313" key="2">
    <source>
        <dbReference type="EMBL" id="SPO41468.1"/>
    </source>
</evidence>
<gene>
    <name evidence="2" type="ORF">PSFLO_06950</name>
</gene>
<dbReference type="Proteomes" id="UP000323386">
    <property type="component" value="Unassembled WGS sequence"/>
</dbReference>
<feature type="region of interest" description="Disordered" evidence="1">
    <location>
        <begin position="92"/>
        <end position="148"/>
    </location>
</feature>
<keyword evidence="3" id="KW-1185">Reference proteome</keyword>
<proteinExistence type="predicted"/>
<feature type="compositionally biased region" description="Gly residues" evidence="1">
    <location>
        <begin position="39"/>
        <end position="58"/>
    </location>
</feature>
<feature type="compositionally biased region" description="Basic residues" evidence="1">
    <location>
        <begin position="200"/>
        <end position="212"/>
    </location>
</feature>
<feature type="compositionally biased region" description="Basic residues" evidence="1">
    <location>
        <begin position="128"/>
        <end position="139"/>
    </location>
</feature>
<name>A0A5C3FAI2_9BASI</name>
<feature type="region of interest" description="Disordered" evidence="1">
    <location>
        <begin position="164"/>
        <end position="243"/>
    </location>
</feature>
<protein>
    <submittedName>
        <fullName evidence="2">Uncharacterized protein</fullName>
    </submittedName>
</protein>
<feature type="compositionally biased region" description="Basic and acidic residues" evidence="1">
    <location>
        <begin position="166"/>
        <end position="178"/>
    </location>
</feature>